<gene>
    <name evidence="2" type="ORF">A3C95_00160</name>
</gene>
<proteinExistence type="predicted"/>
<dbReference type="STRING" id="1798499.A3C95_00160"/>
<sequence length="67" mass="7077">MEPPAAAQGPEISPLKPLATGEHFKQRGESGHGDGVSSKPPSLKSSSDALETRGYERAFFFSAGKFV</sequence>
<name>A0A1F6E2K7_9BACT</name>
<dbReference type="EMBL" id="MFLM01000019">
    <property type="protein sequence ID" value="OGG67898.1"/>
    <property type="molecule type" value="Genomic_DNA"/>
</dbReference>
<feature type="compositionally biased region" description="Low complexity" evidence="1">
    <location>
        <begin position="37"/>
        <end position="47"/>
    </location>
</feature>
<evidence type="ECO:0000256" key="1">
    <source>
        <dbReference type="SAM" id="MobiDB-lite"/>
    </source>
</evidence>
<reference evidence="2 3" key="1">
    <citation type="journal article" date="2016" name="Nat. Commun.">
        <title>Thousands of microbial genomes shed light on interconnected biogeochemical processes in an aquifer system.</title>
        <authorList>
            <person name="Anantharaman K."/>
            <person name="Brown C.T."/>
            <person name="Hug L.A."/>
            <person name="Sharon I."/>
            <person name="Castelle C.J."/>
            <person name="Probst A.J."/>
            <person name="Thomas B.C."/>
            <person name="Singh A."/>
            <person name="Wilkins M.J."/>
            <person name="Karaoz U."/>
            <person name="Brodie E.L."/>
            <person name="Williams K.H."/>
            <person name="Hubbard S.S."/>
            <person name="Banfield J.F."/>
        </authorList>
    </citation>
    <scope>NUCLEOTIDE SEQUENCE [LARGE SCALE GENOMIC DNA]</scope>
</reference>
<feature type="region of interest" description="Disordered" evidence="1">
    <location>
        <begin position="1"/>
        <end position="49"/>
    </location>
</feature>
<protein>
    <submittedName>
        <fullName evidence="2">Uncharacterized protein</fullName>
    </submittedName>
</protein>
<comment type="caution">
    <text evidence="2">The sequence shown here is derived from an EMBL/GenBank/DDBJ whole genome shotgun (WGS) entry which is preliminary data.</text>
</comment>
<evidence type="ECO:0000313" key="2">
    <source>
        <dbReference type="EMBL" id="OGG67898.1"/>
    </source>
</evidence>
<dbReference type="AlphaFoldDB" id="A0A1F6E2K7"/>
<accession>A0A1F6E2K7</accession>
<dbReference type="Proteomes" id="UP000177107">
    <property type="component" value="Unassembled WGS sequence"/>
</dbReference>
<feature type="compositionally biased region" description="Basic and acidic residues" evidence="1">
    <location>
        <begin position="22"/>
        <end position="32"/>
    </location>
</feature>
<organism evidence="2 3">
    <name type="scientific">Candidatus Kaiserbacteria bacterium RIFCSPHIGHO2_02_FULL_56_30</name>
    <dbReference type="NCBI Taxonomy" id="1798499"/>
    <lineage>
        <taxon>Bacteria</taxon>
        <taxon>Candidatus Kaiseribacteriota</taxon>
    </lineage>
</organism>
<evidence type="ECO:0000313" key="3">
    <source>
        <dbReference type="Proteomes" id="UP000177107"/>
    </source>
</evidence>